<gene>
    <name evidence="2" type="ORF">D5R81_09655</name>
</gene>
<dbReference type="InterPro" id="IPR036390">
    <property type="entry name" value="WH_DNA-bd_sf"/>
</dbReference>
<dbReference type="GO" id="GO:0005737">
    <property type="term" value="C:cytoplasm"/>
    <property type="evidence" value="ECO:0007669"/>
    <property type="project" value="UniProtKB-SubCell"/>
</dbReference>
<keyword evidence="3" id="KW-1185">Reference proteome</keyword>
<dbReference type="RefSeq" id="WP_121853436.1">
    <property type="nucleotide sequence ID" value="NZ_CP037952.1"/>
</dbReference>
<comment type="caution">
    <text evidence="2">The sequence shown here is derived from an EMBL/GenBank/DDBJ whole genome shotgun (WGS) entry which is preliminary data.</text>
</comment>
<dbReference type="GO" id="GO:0006950">
    <property type="term" value="P:response to stress"/>
    <property type="evidence" value="ECO:0007669"/>
    <property type="project" value="TreeGrafter"/>
</dbReference>
<proteinExistence type="predicted"/>
<evidence type="ECO:0000313" key="3">
    <source>
        <dbReference type="Proteomes" id="UP000273022"/>
    </source>
</evidence>
<comment type="subcellular location">
    <subcellularLocation>
        <location evidence="1">Cytoplasm</location>
    </subcellularLocation>
</comment>
<name>A0A3A6TTV8_9GAMM</name>
<dbReference type="EMBL" id="QYYH01000050">
    <property type="protein sequence ID" value="RJY16345.1"/>
    <property type="molecule type" value="Genomic_DNA"/>
</dbReference>
<evidence type="ECO:0000313" key="2">
    <source>
        <dbReference type="EMBL" id="RJY16345.1"/>
    </source>
</evidence>
<sequence>MTYNDPIDYLEALFTILRAEQKQLANITGLQSIHLQIVYYLGRCNRYSDSLKNLVDFIGQTKGTTSKSVSLLEAKGFLVKIVDLVDKRKVHLCLSKTGQQLAREQHQPWFDALKQLPSEQQSAFASDLNSFLKAIQESNQHQKFGVCESCKHLIRSDDFFRCGLTKETLTKSDLQKICVYHLE</sequence>
<dbReference type="Gene3D" id="1.10.10.10">
    <property type="entry name" value="Winged helix-like DNA-binding domain superfamily/Winged helix DNA-binding domain"/>
    <property type="match status" value="1"/>
</dbReference>
<dbReference type="PANTHER" id="PTHR33164:SF5">
    <property type="entry name" value="ORGANIC HYDROPEROXIDE RESISTANCE TRANSCRIPTIONAL REGULATOR"/>
    <property type="match status" value="1"/>
</dbReference>
<reference evidence="2 3" key="1">
    <citation type="submission" date="2018-09" db="EMBL/GenBank/DDBJ databases">
        <title>Phylogeny of the Shewanellaceae, and recommendation for two new genera, Pseudoshewanella and Parashewanella.</title>
        <authorList>
            <person name="Wang G."/>
        </authorList>
    </citation>
    <scope>NUCLEOTIDE SEQUENCE [LARGE SCALE GENOMIC DNA]</scope>
    <source>
        <strain evidence="2 3">KCTC 22492</strain>
    </source>
</reference>
<dbReference type="InterPro" id="IPR036388">
    <property type="entry name" value="WH-like_DNA-bd_sf"/>
</dbReference>
<dbReference type="OrthoDB" id="5522755at2"/>
<dbReference type="SUPFAM" id="SSF46785">
    <property type="entry name" value="Winged helix' DNA-binding domain"/>
    <property type="match status" value="1"/>
</dbReference>
<accession>A0A3A6TTV8</accession>
<dbReference type="Proteomes" id="UP000273022">
    <property type="component" value="Unassembled WGS sequence"/>
</dbReference>
<evidence type="ECO:0000256" key="1">
    <source>
        <dbReference type="ARBA" id="ARBA00004496"/>
    </source>
</evidence>
<organism evidence="2 3">
    <name type="scientific">Parashewanella spongiae</name>
    <dbReference type="NCBI Taxonomy" id="342950"/>
    <lineage>
        <taxon>Bacteria</taxon>
        <taxon>Pseudomonadati</taxon>
        <taxon>Pseudomonadota</taxon>
        <taxon>Gammaproteobacteria</taxon>
        <taxon>Alteromonadales</taxon>
        <taxon>Shewanellaceae</taxon>
        <taxon>Parashewanella</taxon>
    </lineage>
</organism>
<protein>
    <submittedName>
        <fullName evidence="2">MarR family transcriptional regulator</fullName>
    </submittedName>
</protein>
<dbReference type="AlphaFoldDB" id="A0A3A6TTV8"/>
<dbReference type="PANTHER" id="PTHR33164">
    <property type="entry name" value="TRANSCRIPTIONAL REGULATOR, MARR FAMILY"/>
    <property type="match status" value="1"/>
</dbReference>
<dbReference type="InterPro" id="IPR039422">
    <property type="entry name" value="MarR/SlyA-like"/>
</dbReference>
<dbReference type="GO" id="GO:0003700">
    <property type="term" value="F:DNA-binding transcription factor activity"/>
    <property type="evidence" value="ECO:0007669"/>
    <property type="project" value="InterPro"/>
</dbReference>